<name>A0A1G1XRU8_9BACT</name>
<evidence type="ECO:0000313" key="3">
    <source>
        <dbReference type="Proteomes" id="UP000176260"/>
    </source>
</evidence>
<dbReference type="EMBL" id="MHIA01000014">
    <property type="protein sequence ID" value="OGY42340.1"/>
    <property type="molecule type" value="Genomic_DNA"/>
</dbReference>
<dbReference type="CDD" id="cd07344">
    <property type="entry name" value="M48_yhfN_like"/>
    <property type="match status" value="1"/>
</dbReference>
<proteinExistence type="predicted"/>
<dbReference type="PANTHER" id="PTHR30399">
    <property type="entry name" value="UNCHARACTERIZED PROTEIN YGJP"/>
    <property type="match status" value="1"/>
</dbReference>
<protein>
    <recommendedName>
        <fullName evidence="1">YgjP-like metallopeptidase domain-containing protein</fullName>
    </recommendedName>
</protein>
<evidence type="ECO:0000259" key="1">
    <source>
        <dbReference type="Pfam" id="PF01863"/>
    </source>
</evidence>
<dbReference type="InterPro" id="IPR002725">
    <property type="entry name" value="YgjP-like_metallopeptidase"/>
</dbReference>
<sequence>MLKTITLNDQTVNYDLKTSRRARRMRLSVYSNCLLVVTKPQGFADKLVESFLRSKAGWILTKLEYFKNHVVAQVKIDPKEYRQNKKAALHLARQLLTEYNQFYNFKINSIRIKNQKTRWGSCSRLGNLNFSYRLVFLPEDLARYIIVHELCHLRELNHAPGFWQLVAKTFPDYPEKRKRLRLISSGLLQ</sequence>
<organism evidence="2 3">
    <name type="scientific">Candidatus Buchananbacteria bacterium RBG_13_39_9</name>
    <dbReference type="NCBI Taxonomy" id="1797531"/>
    <lineage>
        <taxon>Bacteria</taxon>
        <taxon>Candidatus Buchananiibacteriota</taxon>
    </lineage>
</organism>
<dbReference type="PANTHER" id="PTHR30399:SF1">
    <property type="entry name" value="UTP PYROPHOSPHATASE"/>
    <property type="match status" value="1"/>
</dbReference>
<dbReference type="Proteomes" id="UP000176260">
    <property type="component" value="Unassembled WGS sequence"/>
</dbReference>
<gene>
    <name evidence="2" type="ORF">A2Y67_04405</name>
</gene>
<comment type="caution">
    <text evidence="2">The sequence shown here is derived from an EMBL/GenBank/DDBJ whole genome shotgun (WGS) entry which is preliminary data.</text>
</comment>
<dbReference type="Pfam" id="PF01863">
    <property type="entry name" value="YgjP-like"/>
    <property type="match status" value="1"/>
</dbReference>
<feature type="domain" description="YgjP-like metallopeptidase" evidence="1">
    <location>
        <begin position="85"/>
        <end position="181"/>
    </location>
</feature>
<dbReference type="InterPro" id="IPR053136">
    <property type="entry name" value="UTP_pyrophosphatase-like"/>
</dbReference>
<dbReference type="Gene3D" id="3.30.2010.10">
    <property type="entry name" value="Metalloproteases ('zincins'), catalytic domain"/>
    <property type="match status" value="1"/>
</dbReference>
<accession>A0A1G1XRU8</accession>
<dbReference type="AlphaFoldDB" id="A0A1G1XRU8"/>
<evidence type="ECO:0000313" key="2">
    <source>
        <dbReference type="EMBL" id="OGY42340.1"/>
    </source>
</evidence>
<reference evidence="2 3" key="1">
    <citation type="journal article" date="2016" name="Nat. Commun.">
        <title>Thousands of microbial genomes shed light on interconnected biogeochemical processes in an aquifer system.</title>
        <authorList>
            <person name="Anantharaman K."/>
            <person name="Brown C.T."/>
            <person name="Hug L.A."/>
            <person name="Sharon I."/>
            <person name="Castelle C.J."/>
            <person name="Probst A.J."/>
            <person name="Thomas B.C."/>
            <person name="Singh A."/>
            <person name="Wilkins M.J."/>
            <person name="Karaoz U."/>
            <person name="Brodie E.L."/>
            <person name="Williams K.H."/>
            <person name="Hubbard S.S."/>
            <person name="Banfield J.F."/>
        </authorList>
    </citation>
    <scope>NUCLEOTIDE SEQUENCE [LARGE SCALE GENOMIC DNA]</scope>
</reference>